<sequence>MGGRRGRGAAPHPARGHRRPRAGAPAPRAVARRAGAGAARRGLRAVTAPLLADERQAQVLLAVVDQGSITGAAALLGMAQPSLSQAVRAMERAAGCPLFERTPRGTVPTAAGRALVAPAQRLVRELDAARRAVADVVALRTGTLDVVAHASVAADPLAAAVGLFRAAHPGVLVRVQDARDDARLVSDLARGRTELAVVQLPLPGTLPAEQLGEQEVWAVLPPGSSCAGEPLGRTEVAALPLVALQNGGSARTALRAELAETGLPRASVVTPQPATVLPLVLAGAGAALVDRRHAQRVTALGGVARPLDPPLLLPFGVVRAPGASSPAAEALVDALRSVCGRRRP</sequence>
<dbReference type="Pfam" id="PF03466">
    <property type="entry name" value="LysR_substrate"/>
    <property type="match status" value="1"/>
</dbReference>
<dbReference type="PRINTS" id="PR00039">
    <property type="entry name" value="HTHLYSR"/>
</dbReference>
<comment type="similarity">
    <text evidence="1">Belongs to the LysR transcriptional regulatory family.</text>
</comment>
<proteinExistence type="inferred from homology"/>
<evidence type="ECO:0000256" key="4">
    <source>
        <dbReference type="ARBA" id="ARBA00023163"/>
    </source>
</evidence>
<feature type="domain" description="HTH lysR-type" evidence="6">
    <location>
        <begin position="53"/>
        <end position="109"/>
    </location>
</feature>
<dbReference type="SUPFAM" id="SSF46785">
    <property type="entry name" value="Winged helix' DNA-binding domain"/>
    <property type="match status" value="1"/>
</dbReference>
<evidence type="ECO:0000256" key="2">
    <source>
        <dbReference type="ARBA" id="ARBA00023015"/>
    </source>
</evidence>
<evidence type="ECO:0000256" key="1">
    <source>
        <dbReference type="ARBA" id="ARBA00009437"/>
    </source>
</evidence>
<dbReference type="SUPFAM" id="SSF53850">
    <property type="entry name" value="Periplasmic binding protein-like II"/>
    <property type="match status" value="1"/>
</dbReference>
<dbReference type="InterPro" id="IPR005119">
    <property type="entry name" value="LysR_subst-bd"/>
</dbReference>
<keyword evidence="8" id="KW-1185">Reference proteome</keyword>
<dbReference type="InterPro" id="IPR050950">
    <property type="entry name" value="HTH-type_LysR_regulators"/>
</dbReference>
<reference evidence="7 8" key="1">
    <citation type="submission" date="2019-07" db="EMBL/GenBank/DDBJ databases">
        <title>Quadrisphaera sp. strain DD2A genome sequencing and assembly.</title>
        <authorList>
            <person name="Kim I."/>
        </authorList>
    </citation>
    <scope>NUCLEOTIDE SEQUENCE [LARGE SCALE GENOMIC DNA]</scope>
    <source>
        <strain evidence="7 8">DD2A</strain>
    </source>
</reference>
<dbReference type="EMBL" id="VKAC01000013">
    <property type="protein sequence ID" value="TXR52571.1"/>
    <property type="molecule type" value="Genomic_DNA"/>
</dbReference>
<dbReference type="AlphaFoldDB" id="A0A5C8Z612"/>
<dbReference type="PROSITE" id="PS50931">
    <property type="entry name" value="HTH_LYSR"/>
    <property type="match status" value="1"/>
</dbReference>
<organism evidence="7 8">
    <name type="scientific">Quadrisphaera setariae</name>
    <dbReference type="NCBI Taxonomy" id="2593304"/>
    <lineage>
        <taxon>Bacteria</taxon>
        <taxon>Bacillati</taxon>
        <taxon>Actinomycetota</taxon>
        <taxon>Actinomycetes</taxon>
        <taxon>Kineosporiales</taxon>
        <taxon>Kineosporiaceae</taxon>
        <taxon>Quadrisphaera</taxon>
    </lineage>
</organism>
<dbReference type="OrthoDB" id="3176554at2"/>
<feature type="compositionally biased region" description="Low complexity" evidence="5">
    <location>
        <begin position="22"/>
        <end position="38"/>
    </location>
</feature>
<dbReference type="Pfam" id="PF00126">
    <property type="entry name" value="HTH_1"/>
    <property type="match status" value="1"/>
</dbReference>
<dbReference type="InterPro" id="IPR036388">
    <property type="entry name" value="WH-like_DNA-bd_sf"/>
</dbReference>
<evidence type="ECO:0000259" key="6">
    <source>
        <dbReference type="PROSITE" id="PS50931"/>
    </source>
</evidence>
<feature type="region of interest" description="Disordered" evidence="5">
    <location>
        <begin position="1"/>
        <end position="38"/>
    </location>
</feature>
<dbReference type="GO" id="GO:0003677">
    <property type="term" value="F:DNA binding"/>
    <property type="evidence" value="ECO:0007669"/>
    <property type="project" value="UniProtKB-KW"/>
</dbReference>
<gene>
    <name evidence="7" type="ORF">FMM08_19215</name>
</gene>
<name>A0A5C8Z612_9ACTN</name>
<dbReference type="PANTHER" id="PTHR30419">
    <property type="entry name" value="HTH-TYPE TRANSCRIPTIONAL REGULATOR YBHD"/>
    <property type="match status" value="1"/>
</dbReference>
<evidence type="ECO:0000256" key="3">
    <source>
        <dbReference type="ARBA" id="ARBA00023125"/>
    </source>
</evidence>
<accession>A0A5C8Z612</accession>
<keyword evidence="4" id="KW-0804">Transcription</keyword>
<dbReference type="Proteomes" id="UP000321234">
    <property type="component" value="Unassembled WGS sequence"/>
</dbReference>
<comment type="caution">
    <text evidence="7">The sequence shown here is derived from an EMBL/GenBank/DDBJ whole genome shotgun (WGS) entry which is preliminary data.</text>
</comment>
<dbReference type="Gene3D" id="3.40.190.290">
    <property type="match status" value="1"/>
</dbReference>
<evidence type="ECO:0000313" key="7">
    <source>
        <dbReference type="EMBL" id="TXR52571.1"/>
    </source>
</evidence>
<keyword evidence="3" id="KW-0238">DNA-binding</keyword>
<dbReference type="Gene3D" id="1.10.10.10">
    <property type="entry name" value="Winged helix-like DNA-binding domain superfamily/Winged helix DNA-binding domain"/>
    <property type="match status" value="1"/>
</dbReference>
<keyword evidence="2" id="KW-0805">Transcription regulation</keyword>
<protein>
    <submittedName>
        <fullName evidence="7">LysR family transcriptional regulator</fullName>
    </submittedName>
</protein>
<evidence type="ECO:0000256" key="5">
    <source>
        <dbReference type="SAM" id="MobiDB-lite"/>
    </source>
</evidence>
<evidence type="ECO:0000313" key="8">
    <source>
        <dbReference type="Proteomes" id="UP000321234"/>
    </source>
</evidence>
<dbReference type="PANTHER" id="PTHR30419:SF29">
    <property type="entry name" value="LYSR-FAMILY TRANSCRIPTIONAL REGULATOR"/>
    <property type="match status" value="1"/>
</dbReference>
<dbReference type="GO" id="GO:0005829">
    <property type="term" value="C:cytosol"/>
    <property type="evidence" value="ECO:0007669"/>
    <property type="project" value="TreeGrafter"/>
</dbReference>
<dbReference type="InterPro" id="IPR000847">
    <property type="entry name" value="LysR_HTH_N"/>
</dbReference>
<dbReference type="CDD" id="cd05466">
    <property type="entry name" value="PBP2_LTTR_substrate"/>
    <property type="match status" value="1"/>
</dbReference>
<dbReference type="GO" id="GO:0003700">
    <property type="term" value="F:DNA-binding transcription factor activity"/>
    <property type="evidence" value="ECO:0007669"/>
    <property type="project" value="InterPro"/>
</dbReference>
<dbReference type="InterPro" id="IPR036390">
    <property type="entry name" value="WH_DNA-bd_sf"/>
</dbReference>